<dbReference type="RefSeq" id="WP_259550483.1">
    <property type="nucleotide sequence ID" value="NZ_BAABHW010000002.1"/>
</dbReference>
<evidence type="ECO:0000313" key="1">
    <source>
        <dbReference type="EMBL" id="GAA5073579.1"/>
    </source>
</evidence>
<keyword evidence="2" id="KW-1185">Reference proteome</keyword>
<dbReference type="Proteomes" id="UP001499910">
    <property type="component" value="Unassembled WGS sequence"/>
</dbReference>
<proteinExistence type="predicted"/>
<organism evidence="1 2">
    <name type="scientific">[Roseibacterium] beibuensis</name>
    <dbReference type="NCBI Taxonomy" id="1193142"/>
    <lineage>
        <taxon>Bacteria</taxon>
        <taxon>Pseudomonadati</taxon>
        <taxon>Pseudomonadota</taxon>
        <taxon>Alphaproteobacteria</taxon>
        <taxon>Rhodobacterales</taxon>
        <taxon>Roseobacteraceae</taxon>
        <taxon>Roseicyclus</taxon>
    </lineage>
</organism>
<accession>A0ABP9LE85</accession>
<gene>
    <name evidence="1" type="ORF">GCM10023209_19650</name>
</gene>
<sequence length="175" mass="19279">MSDDPRRKIDYQQAARAWCRGDTCTEIGDRYGVRDRAVSAAARRLGWPPRRTNGTLAYAGRPGLRTFLPALWGYRVPVADLARAFGVTEIEVLAVAEAKGLAAYPIEVVPTECPTPAAPAQEARPLPGRDVWTAARDEAIRDTKGRYSELAQLAAQWGEPIRSVQARWHRVRAGA</sequence>
<name>A0ABP9LE85_9RHOB</name>
<protein>
    <recommendedName>
        <fullName evidence="3">GcrA cell cycle regulator</fullName>
    </recommendedName>
</protein>
<evidence type="ECO:0000313" key="2">
    <source>
        <dbReference type="Proteomes" id="UP001499910"/>
    </source>
</evidence>
<reference evidence="2" key="1">
    <citation type="journal article" date="2019" name="Int. J. Syst. Evol. Microbiol.">
        <title>The Global Catalogue of Microorganisms (GCM) 10K type strain sequencing project: providing services to taxonomists for standard genome sequencing and annotation.</title>
        <authorList>
            <consortium name="The Broad Institute Genomics Platform"/>
            <consortium name="The Broad Institute Genome Sequencing Center for Infectious Disease"/>
            <person name="Wu L."/>
            <person name="Ma J."/>
        </authorList>
    </citation>
    <scope>NUCLEOTIDE SEQUENCE [LARGE SCALE GENOMIC DNA]</scope>
    <source>
        <strain evidence="2">JCM 18015</strain>
    </source>
</reference>
<dbReference type="EMBL" id="BAABHW010000002">
    <property type="protein sequence ID" value="GAA5073579.1"/>
    <property type="molecule type" value="Genomic_DNA"/>
</dbReference>
<comment type="caution">
    <text evidence="1">The sequence shown here is derived from an EMBL/GenBank/DDBJ whole genome shotgun (WGS) entry which is preliminary data.</text>
</comment>
<evidence type="ECO:0008006" key="3">
    <source>
        <dbReference type="Google" id="ProtNLM"/>
    </source>
</evidence>